<feature type="transmembrane region" description="Helical" evidence="7">
    <location>
        <begin position="391"/>
        <end position="410"/>
    </location>
</feature>
<protein>
    <submittedName>
        <fullName evidence="8">Na+/proline symporter</fullName>
    </submittedName>
</protein>
<evidence type="ECO:0000313" key="9">
    <source>
        <dbReference type="Proteomes" id="UP000199138"/>
    </source>
</evidence>
<dbReference type="AlphaFoldDB" id="A0A1I7G413"/>
<accession>A0A1I7G413</accession>
<feature type="transmembrane region" description="Helical" evidence="7">
    <location>
        <begin position="185"/>
        <end position="204"/>
    </location>
</feature>
<dbReference type="InterPro" id="IPR038377">
    <property type="entry name" value="Na/Glc_symporter_sf"/>
</dbReference>
<evidence type="ECO:0000313" key="8">
    <source>
        <dbReference type="EMBL" id="SFU43215.1"/>
    </source>
</evidence>
<organism evidence="8 9">
    <name type="scientific">Pustulibacterium marinum</name>
    <dbReference type="NCBI Taxonomy" id="1224947"/>
    <lineage>
        <taxon>Bacteria</taxon>
        <taxon>Pseudomonadati</taxon>
        <taxon>Bacteroidota</taxon>
        <taxon>Flavobacteriia</taxon>
        <taxon>Flavobacteriales</taxon>
        <taxon>Flavobacteriaceae</taxon>
        <taxon>Pustulibacterium</taxon>
    </lineage>
</organism>
<feature type="transmembrane region" description="Helical" evidence="7">
    <location>
        <begin position="159"/>
        <end position="178"/>
    </location>
</feature>
<evidence type="ECO:0000256" key="5">
    <source>
        <dbReference type="ARBA" id="ARBA00023136"/>
    </source>
</evidence>
<dbReference type="Proteomes" id="UP000199138">
    <property type="component" value="Unassembled WGS sequence"/>
</dbReference>
<dbReference type="GO" id="GO:0005886">
    <property type="term" value="C:plasma membrane"/>
    <property type="evidence" value="ECO:0007669"/>
    <property type="project" value="TreeGrafter"/>
</dbReference>
<sequence length="595" mass="66158">MNLSTLDYIVIFSFFALTLLVGFAVSKQSGKNSSEYFLSGRSMPWWLLGISMVATTFAVDTPLLVTDFVRNVGVSGNWGWWVFLLTGMLTVFVYAKLWRRSDVATDIEFYELRYSGKAAKFLRAFRALYLGLIFNILVMSVVTLAAIKIGEVMLGVPKYVTVGVAGLVTLVFSSVGGFKGVIYTDFILFVISMIGAVWAAVYIVNLDQVGGLTELVTNPAVIEKMSILPDFSNTELMMTLLVIPLAVQWWSAWYPGAEPGGGGYVAQRMLAAKNESHAIGATFLFNILHYAMRPWPWILVALASIVVFPDLQSLHTAFPAISQDKLAHDLAYPAMLTFLPSGLLGLVMASMIAAYMSTVSTHLNWGSSYIVNDFYIQHINKDATEKEKVNVGRLSAVVMMVFSSILAFFFTNAQQVFNVIIMFGAGTGLIFILRWFWWRINAWSEIAAMFVSGFVSIFFTFVYFPDSIPSYWQFPIVVAITTLTWIAVTFLTKPEKKETLYSFYNQVQPGGSGWKKVLEDADKDGVEIVGRNKKSSIPNGILAMILGCLLIYSLLFSVGNLVYMNFTTGLILLGASIIFAVLLIQLWKRIKNDVL</sequence>
<feature type="transmembrane region" description="Helical" evidence="7">
    <location>
        <begin position="6"/>
        <end position="25"/>
    </location>
</feature>
<feature type="transmembrane region" description="Helical" evidence="7">
    <location>
        <begin position="330"/>
        <end position="355"/>
    </location>
</feature>
<feature type="transmembrane region" description="Helical" evidence="7">
    <location>
        <begin position="470"/>
        <end position="491"/>
    </location>
</feature>
<evidence type="ECO:0000256" key="3">
    <source>
        <dbReference type="ARBA" id="ARBA00022692"/>
    </source>
</evidence>
<evidence type="ECO:0000256" key="6">
    <source>
        <dbReference type="RuleBase" id="RU362091"/>
    </source>
</evidence>
<dbReference type="PROSITE" id="PS50283">
    <property type="entry name" value="NA_SOLUT_SYMP_3"/>
    <property type="match status" value="1"/>
</dbReference>
<feature type="transmembrane region" description="Helical" evidence="7">
    <location>
        <begin position="541"/>
        <end position="563"/>
    </location>
</feature>
<feature type="transmembrane region" description="Helical" evidence="7">
    <location>
        <begin position="78"/>
        <end position="95"/>
    </location>
</feature>
<dbReference type="PANTHER" id="PTHR11819:SF77">
    <property type="entry name" value="SODIUM_GLUCOSE COTRANSPORT PROTEIN"/>
    <property type="match status" value="1"/>
</dbReference>
<dbReference type="RefSeq" id="WP_093024352.1">
    <property type="nucleotide sequence ID" value="NZ_FPBK01000003.1"/>
</dbReference>
<reference evidence="8 9" key="1">
    <citation type="submission" date="2016-10" db="EMBL/GenBank/DDBJ databases">
        <authorList>
            <person name="de Groot N.N."/>
        </authorList>
    </citation>
    <scope>NUCLEOTIDE SEQUENCE [LARGE SCALE GENOMIC DNA]</scope>
    <source>
        <strain evidence="8 9">CGMCC 1.12333</strain>
    </source>
</reference>
<keyword evidence="3 7" id="KW-0812">Transmembrane</keyword>
<gene>
    <name evidence="8" type="ORF">SAMN05216480_103151</name>
</gene>
<dbReference type="STRING" id="1224947.SAMN05216480_103151"/>
<evidence type="ECO:0000256" key="2">
    <source>
        <dbReference type="ARBA" id="ARBA00006434"/>
    </source>
</evidence>
<comment type="similarity">
    <text evidence="2 6">Belongs to the sodium:solute symporter (SSF) (TC 2.A.21) family.</text>
</comment>
<comment type="subcellular location">
    <subcellularLocation>
        <location evidence="1">Membrane</location>
        <topology evidence="1">Multi-pass membrane protein</topology>
    </subcellularLocation>
</comment>
<keyword evidence="9" id="KW-1185">Reference proteome</keyword>
<feature type="transmembrane region" description="Helical" evidence="7">
    <location>
        <begin position="569"/>
        <end position="587"/>
    </location>
</feature>
<proteinExistence type="inferred from homology"/>
<evidence type="ECO:0000256" key="1">
    <source>
        <dbReference type="ARBA" id="ARBA00004141"/>
    </source>
</evidence>
<dbReference type="CDD" id="cd11477">
    <property type="entry name" value="SLC5sbd_u1"/>
    <property type="match status" value="1"/>
</dbReference>
<feature type="transmembrane region" description="Helical" evidence="7">
    <location>
        <begin position="127"/>
        <end position="147"/>
    </location>
</feature>
<name>A0A1I7G413_9FLAO</name>
<evidence type="ECO:0000256" key="7">
    <source>
        <dbReference type="SAM" id="Phobius"/>
    </source>
</evidence>
<dbReference type="Pfam" id="PF00474">
    <property type="entry name" value="SSF"/>
    <property type="match status" value="1"/>
</dbReference>
<feature type="transmembrane region" description="Helical" evidence="7">
    <location>
        <begin position="446"/>
        <end position="464"/>
    </location>
</feature>
<feature type="transmembrane region" description="Helical" evidence="7">
    <location>
        <begin position="416"/>
        <end position="437"/>
    </location>
</feature>
<feature type="transmembrane region" description="Helical" evidence="7">
    <location>
        <begin position="45"/>
        <end position="66"/>
    </location>
</feature>
<keyword evidence="4 7" id="KW-1133">Transmembrane helix</keyword>
<dbReference type="EMBL" id="FPBK01000003">
    <property type="protein sequence ID" value="SFU43215.1"/>
    <property type="molecule type" value="Genomic_DNA"/>
</dbReference>
<dbReference type="OrthoDB" id="9761931at2"/>
<dbReference type="InterPro" id="IPR001734">
    <property type="entry name" value="Na/solute_symporter"/>
</dbReference>
<evidence type="ECO:0000256" key="4">
    <source>
        <dbReference type="ARBA" id="ARBA00022989"/>
    </source>
</evidence>
<keyword evidence="5 7" id="KW-0472">Membrane</keyword>
<dbReference type="Gene3D" id="1.20.1730.10">
    <property type="entry name" value="Sodium/glucose cotransporter"/>
    <property type="match status" value="1"/>
</dbReference>
<dbReference type="GO" id="GO:0005412">
    <property type="term" value="F:D-glucose:sodium symporter activity"/>
    <property type="evidence" value="ECO:0007669"/>
    <property type="project" value="TreeGrafter"/>
</dbReference>
<dbReference type="PANTHER" id="PTHR11819">
    <property type="entry name" value="SOLUTE CARRIER FAMILY 5"/>
    <property type="match status" value="1"/>
</dbReference>